<organism evidence="1 2">
    <name type="scientific">Circinella minor</name>
    <dbReference type="NCBI Taxonomy" id="1195481"/>
    <lineage>
        <taxon>Eukaryota</taxon>
        <taxon>Fungi</taxon>
        <taxon>Fungi incertae sedis</taxon>
        <taxon>Mucoromycota</taxon>
        <taxon>Mucoromycotina</taxon>
        <taxon>Mucoromycetes</taxon>
        <taxon>Mucorales</taxon>
        <taxon>Lichtheimiaceae</taxon>
        <taxon>Circinella</taxon>
    </lineage>
</organism>
<accession>A0A8H7RMC5</accession>
<gene>
    <name evidence="1" type="ORF">INT45_005650</name>
</gene>
<name>A0A8H7RMC5_9FUNG</name>
<proteinExistence type="predicted"/>
<reference evidence="1 2" key="1">
    <citation type="submission" date="2020-12" db="EMBL/GenBank/DDBJ databases">
        <title>Metabolic potential, ecology and presence of endohyphal bacteria is reflected in genomic diversity of Mucoromycotina.</title>
        <authorList>
            <person name="Muszewska A."/>
            <person name="Okrasinska A."/>
            <person name="Steczkiewicz K."/>
            <person name="Drgas O."/>
            <person name="Orlowska M."/>
            <person name="Perlinska-Lenart U."/>
            <person name="Aleksandrzak-Piekarczyk T."/>
            <person name="Szatraj K."/>
            <person name="Zielenkiewicz U."/>
            <person name="Pilsyk S."/>
            <person name="Malc E."/>
            <person name="Mieczkowski P."/>
            <person name="Kruszewska J.S."/>
            <person name="Biernat P."/>
            <person name="Pawlowska J."/>
        </authorList>
    </citation>
    <scope>NUCLEOTIDE SEQUENCE [LARGE SCALE GENOMIC DNA]</scope>
    <source>
        <strain evidence="1 2">CBS 142.35</strain>
    </source>
</reference>
<keyword evidence="2" id="KW-1185">Reference proteome</keyword>
<dbReference type="Proteomes" id="UP000646827">
    <property type="component" value="Unassembled WGS sequence"/>
</dbReference>
<dbReference type="OrthoDB" id="2296684at2759"/>
<sequence length="298" mass="33791">MQFILPTLVFEQLIKKYGSNAPQVEAIMAFVIGCSTALKWKITQQDIAKIKSHVKSHVLPGANAGNIIKRQLLTRNFERVYKSEEVTEEQPEGDTYTIIDYPGIELWEARDSVIGNGDECFDIESYLRNYWNNQFDQNDNHVMSSTLSEHIKIGRRLFVNGVVYTCEQYPSASKKLDTLLRFVVPTSIRGVTGTYFGKVIMYFSDIFEGEEHPLCLVKLYGSVTCDEYGMSSRKKKGTPHVYRRPDGATPADKTIVAHVENIKGYSGMLKSSVHTNRFYLIYPDMCPGEVVETDIAKV</sequence>
<dbReference type="EMBL" id="JAEPRB010000638">
    <property type="protein sequence ID" value="KAG2214139.1"/>
    <property type="molecule type" value="Genomic_DNA"/>
</dbReference>
<evidence type="ECO:0000313" key="2">
    <source>
        <dbReference type="Proteomes" id="UP000646827"/>
    </source>
</evidence>
<evidence type="ECO:0000313" key="1">
    <source>
        <dbReference type="EMBL" id="KAG2214139.1"/>
    </source>
</evidence>
<comment type="caution">
    <text evidence="1">The sequence shown here is derived from an EMBL/GenBank/DDBJ whole genome shotgun (WGS) entry which is preliminary data.</text>
</comment>
<protein>
    <submittedName>
        <fullName evidence="1">Uncharacterized protein</fullName>
    </submittedName>
</protein>
<dbReference type="AlphaFoldDB" id="A0A8H7RMC5"/>